<dbReference type="EMBL" id="CAJJDP010000138">
    <property type="protein sequence ID" value="CAD8206375.1"/>
    <property type="molecule type" value="Genomic_DNA"/>
</dbReference>
<reference evidence="1" key="1">
    <citation type="submission" date="2021-01" db="EMBL/GenBank/DDBJ databases">
        <authorList>
            <consortium name="Genoscope - CEA"/>
            <person name="William W."/>
        </authorList>
    </citation>
    <scope>NUCLEOTIDE SEQUENCE</scope>
</reference>
<evidence type="ECO:0000313" key="1">
    <source>
        <dbReference type="EMBL" id="CAD8206375.1"/>
    </source>
</evidence>
<dbReference type="Proteomes" id="UP000683925">
    <property type="component" value="Unassembled WGS sequence"/>
</dbReference>
<proteinExistence type="predicted"/>
<name>A0A8S1XZF2_PAROT</name>
<accession>A0A8S1XZF2</accession>
<comment type="caution">
    <text evidence="1">The sequence shown here is derived from an EMBL/GenBank/DDBJ whole genome shotgun (WGS) entry which is preliminary data.</text>
</comment>
<protein>
    <submittedName>
        <fullName evidence="1">Uncharacterized protein</fullName>
    </submittedName>
</protein>
<sequence>MFQINEYKNQCSKSNFKNKRIITCRDYNHNNVRFDQLTNMMGQSDLTFAQKILGKIICCQLTLQGVQNQNKHRISWSKTNSYNLNQEAALKCNDFQTWYNFVRNNLRKRQEIKKLRVTLPNQARRKLMIKEQLMKMASLFHQPNSK</sequence>
<dbReference type="AlphaFoldDB" id="A0A8S1XZF2"/>
<evidence type="ECO:0000313" key="2">
    <source>
        <dbReference type="Proteomes" id="UP000683925"/>
    </source>
</evidence>
<gene>
    <name evidence="1" type="ORF">POCTA_138.1.T1370184</name>
</gene>
<keyword evidence="2" id="KW-1185">Reference proteome</keyword>
<organism evidence="1 2">
    <name type="scientific">Paramecium octaurelia</name>
    <dbReference type="NCBI Taxonomy" id="43137"/>
    <lineage>
        <taxon>Eukaryota</taxon>
        <taxon>Sar</taxon>
        <taxon>Alveolata</taxon>
        <taxon>Ciliophora</taxon>
        <taxon>Intramacronucleata</taxon>
        <taxon>Oligohymenophorea</taxon>
        <taxon>Peniculida</taxon>
        <taxon>Parameciidae</taxon>
        <taxon>Paramecium</taxon>
    </lineage>
</organism>